<evidence type="ECO:0000313" key="1">
    <source>
        <dbReference type="EMBL" id="KAI0066124.1"/>
    </source>
</evidence>
<protein>
    <submittedName>
        <fullName evidence="1">Uncharacterized protein</fullName>
    </submittedName>
</protein>
<dbReference type="EMBL" id="MU277193">
    <property type="protein sequence ID" value="KAI0066124.1"/>
    <property type="molecule type" value="Genomic_DNA"/>
</dbReference>
<reference evidence="1" key="1">
    <citation type="submission" date="2021-03" db="EMBL/GenBank/DDBJ databases">
        <authorList>
            <consortium name="DOE Joint Genome Institute"/>
            <person name="Ahrendt S."/>
            <person name="Looney B.P."/>
            <person name="Miyauchi S."/>
            <person name="Morin E."/>
            <person name="Drula E."/>
            <person name="Courty P.E."/>
            <person name="Chicoki N."/>
            <person name="Fauchery L."/>
            <person name="Kohler A."/>
            <person name="Kuo A."/>
            <person name="Labutti K."/>
            <person name="Pangilinan J."/>
            <person name="Lipzen A."/>
            <person name="Riley R."/>
            <person name="Andreopoulos W."/>
            <person name="He G."/>
            <person name="Johnson J."/>
            <person name="Barry K.W."/>
            <person name="Grigoriev I.V."/>
            <person name="Nagy L."/>
            <person name="Hibbett D."/>
            <person name="Henrissat B."/>
            <person name="Matheny P.B."/>
            <person name="Labbe J."/>
            <person name="Martin F."/>
        </authorList>
    </citation>
    <scope>NUCLEOTIDE SEQUENCE</scope>
    <source>
        <strain evidence="1">HHB10654</strain>
    </source>
</reference>
<name>A0ACB8TBD3_9AGAM</name>
<reference evidence="1" key="2">
    <citation type="journal article" date="2022" name="New Phytol.">
        <title>Evolutionary transition to the ectomycorrhizal habit in the genomes of a hyperdiverse lineage of mushroom-forming fungi.</title>
        <authorList>
            <person name="Looney B."/>
            <person name="Miyauchi S."/>
            <person name="Morin E."/>
            <person name="Drula E."/>
            <person name="Courty P.E."/>
            <person name="Kohler A."/>
            <person name="Kuo A."/>
            <person name="LaButti K."/>
            <person name="Pangilinan J."/>
            <person name="Lipzen A."/>
            <person name="Riley R."/>
            <person name="Andreopoulos W."/>
            <person name="He G."/>
            <person name="Johnson J."/>
            <person name="Nolan M."/>
            <person name="Tritt A."/>
            <person name="Barry K.W."/>
            <person name="Grigoriev I.V."/>
            <person name="Nagy L.G."/>
            <person name="Hibbett D."/>
            <person name="Henrissat B."/>
            <person name="Matheny P.B."/>
            <person name="Labbe J."/>
            <person name="Martin F.M."/>
        </authorList>
    </citation>
    <scope>NUCLEOTIDE SEQUENCE</scope>
    <source>
        <strain evidence="1">HHB10654</strain>
    </source>
</reference>
<dbReference type="Proteomes" id="UP000814140">
    <property type="component" value="Unassembled WGS sequence"/>
</dbReference>
<organism evidence="1 2">
    <name type="scientific">Artomyces pyxidatus</name>
    <dbReference type="NCBI Taxonomy" id="48021"/>
    <lineage>
        <taxon>Eukaryota</taxon>
        <taxon>Fungi</taxon>
        <taxon>Dikarya</taxon>
        <taxon>Basidiomycota</taxon>
        <taxon>Agaricomycotina</taxon>
        <taxon>Agaricomycetes</taxon>
        <taxon>Russulales</taxon>
        <taxon>Auriscalpiaceae</taxon>
        <taxon>Artomyces</taxon>
    </lineage>
</organism>
<evidence type="ECO:0000313" key="2">
    <source>
        <dbReference type="Proteomes" id="UP000814140"/>
    </source>
</evidence>
<sequence>MFAVDNIWATNLPPSRPKGTSGHASIRPGLSTFTSSPRAAVHPTLCEWRQLYDPSATYLV</sequence>
<gene>
    <name evidence="1" type="ORF">BV25DRAFT_1821011</name>
</gene>
<proteinExistence type="predicted"/>
<accession>A0ACB8TBD3</accession>
<comment type="caution">
    <text evidence="1">The sequence shown here is derived from an EMBL/GenBank/DDBJ whole genome shotgun (WGS) entry which is preliminary data.</text>
</comment>
<keyword evidence="2" id="KW-1185">Reference proteome</keyword>